<evidence type="ECO:0000256" key="1">
    <source>
        <dbReference type="SAM" id="MobiDB-lite"/>
    </source>
</evidence>
<dbReference type="Proteomes" id="UP000054217">
    <property type="component" value="Unassembled WGS sequence"/>
</dbReference>
<keyword evidence="3" id="KW-1185">Reference proteome</keyword>
<evidence type="ECO:0000313" key="3">
    <source>
        <dbReference type="Proteomes" id="UP000054217"/>
    </source>
</evidence>
<feature type="region of interest" description="Disordered" evidence="1">
    <location>
        <begin position="136"/>
        <end position="181"/>
    </location>
</feature>
<feature type="compositionally biased region" description="Basic and acidic residues" evidence="1">
    <location>
        <begin position="339"/>
        <end position="356"/>
    </location>
</feature>
<protein>
    <submittedName>
        <fullName evidence="2">Uncharacterized protein</fullName>
    </submittedName>
</protein>
<feature type="compositionally biased region" description="Basic and acidic residues" evidence="1">
    <location>
        <begin position="657"/>
        <end position="666"/>
    </location>
</feature>
<feature type="compositionally biased region" description="Low complexity" evidence="1">
    <location>
        <begin position="517"/>
        <end position="530"/>
    </location>
</feature>
<feature type="compositionally biased region" description="Low complexity" evidence="1">
    <location>
        <begin position="32"/>
        <end position="52"/>
    </location>
</feature>
<feature type="region of interest" description="Disordered" evidence="1">
    <location>
        <begin position="819"/>
        <end position="874"/>
    </location>
</feature>
<dbReference type="AlphaFoldDB" id="A0A0C3KB82"/>
<reference evidence="3" key="2">
    <citation type="submission" date="2015-01" db="EMBL/GenBank/DDBJ databases">
        <title>Evolutionary Origins and Diversification of the Mycorrhizal Mutualists.</title>
        <authorList>
            <consortium name="DOE Joint Genome Institute"/>
            <consortium name="Mycorrhizal Genomics Consortium"/>
            <person name="Kohler A."/>
            <person name="Kuo A."/>
            <person name="Nagy L.G."/>
            <person name="Floudas D."/>
            <person name="Copeland A."/>
            <person name="Barry K.W."/>
            <person name="Cichocki N."/>
            <person name="Veneault-Fourrey C."/>
            <person name="LaButti K."/>
            <person name="Lindquist E.A."/>
            <person name="Lipzen A."/>
            <person name="Lundell T."/>
            <person name="Morin E."/>
            <person name="Murat C."/>
            <person name="Riley R."/>
            <person name="Ohm R."/>
            <person name="Sun H."/>
            <person name="Tunlid A."/>
            <person name="Henrissat B."/>
            <person name="Grigoriev I.V."/>
            <person name="Hibbett D.S."/>
            <person name="Martin F."/>
        </authorList>
    </citation>
    <scope>NUCLEOTIDE SEQUENCE [LARGE SCALE GENOMIC DNA]</scope>
    <source>
        <strain evidence="3">Marx 270</strain>
    </source>
</reference>
<feature type="compositionally biased region" description="Polar residues" evidence="1">
    <location>
        <begin position="66"/>
        <end position="76"/>
    </location>
</feature>
<feature type="compositionally biased region" description="Low complexity" evidence="1">
    <location>
        <begin position="324"/>
        <end position="335"/>
    </location>
</feature>
<feature type="region of interest" description="Disordered" evidence="1">
    <location>
        <begin position="653"/>
        <end position="736"/>
    </location>
</feature>
<dbReference type="OrthoDB" id="354769at2759"/>
<feature type="region of interest" description="Disordered" evidence="1">
    <location>
        <begin position="510"/>
        <end position="541"/>
    </location>
</feature>
<feature type="compositionally biased region" description="Polar residues" evidence="1">
    <location>
        <begin position="106"/>
        <end position="118"/>
    </location>
</feature>
<feature type="compositionally biased region" description="Low complexity" evidence="1">
    <location>
        <begin position="158"/>
        <end position="175"/>
    </location>
</feature>
<dbReference type="HOGENOM" id="CLU_291527_0_0_1"/>
<name>A0A0C3KB82_PISTI</name>
<accession>A0A0C3KB82</accession>
<feature type="compositionally biased region" description="Basic and acidic residues" evidence="1">
    <location>
        <begin position="723"/>
        <end position="732"/>
    </location>
</feature>
<feature type="region of interest" description="Disordered" evidence="1">
    <location>
        <begin position="1020"/>
        <end position="1047"/>
    </location>
</feature>
<feature type="region of interest" description="Disordered" evidence="1">
    <location>
        <begin position="947"/>
        <end position="967"/>
    </location>
</feature>
<feature type="region of interest" description="Disordered" evidence="1">
    <location>
        <begin position="28"/>
        <end position="89"/>
    </location>
</feature>
<feature type="region of interest" description="Disordered" evidence="1">
    <location>
        <begin position="102"/>
        <end position="123"/>
    </location>
</feature>
<gene>
    <name evidence="2" type="ORF">M404DRAFT_24039</name>
</gene>
<reference evidence="2 3" key="1">
    <citation type="submission" date="2014-04" db="EMBL/GenBank/DDBJ databases">
        <authorList>
            <consortium name="DOE Joint Genome Institute"/>
            <person name="Kuo A."/>
            <person name="Kohler A."/>
            <person name="Costa M.D."/>
            <person name="Nagy L.G."/>
            <person name="Floudas D."/>
            <person name="Copeland A."/>
            <person name="Barry K.W."/>
            <person name="Cichocki N."/>
            <person name="Veneault-Fourrey C."/>
            <person name="LaButti K."/>
            <person name="Lindquist E.A."/>
            <person name="Lipzen A."/>
            <person name="Lundell T."/>
            <person name="Morin E."/>
            <person name="Murat C."/>
            <person name="Sun H."/>
            <person name="Tunlid A."/>
            <person name="Henrissat B."/>
            <person name="Grigoriev I.V."/>
            <person name="Hibbett D.S."/>
            <person name="Martin F."/>
            <person name="Nordberg H.P."/>
            <person name="Cantor M.N."/>
            <person name="Hua S.X."/>
        </authorList>
    </citation>
    <scope>NUCLEOTIDE SEQUENCE [LARGE SCALE GENOMIC DNA]</scope>
    <source>
        <strain evidence="2 3">Marx 270</strain>
    </source>
</reference>
<evidence type="ECO:0000313" key="2">
    <source>
        <dbReference type="EMBL" id="KIO06872.1"/>
    </source>
</evidence>
<feature type="region of interest" description="Disordered" evidence="1">
    <location>
        <begin position="226"/>
        <end position="356"/>
    </location>
</feature>
<proteinExistence type="predicted"/>
<feature type="compositionally biased region" description="Low complexity" evidence="1">
    <location>
        <begin position="298"/>
        <end position="313"/>
    </location>
</feature>
<feature type="compositionally biased region" description="Polar residues" evidence="1">
    <location>
        <begin position="388"/>
        <end position="401"/>
    </location>
</feature>
<organism evidence="2 3">
    <name type="scientific">Pisolithus tinctorius Marx 270</name>
    <dbReference type="NCBI Taxonomy" id="870435"/>
    <lineage>
        <taxon>Eukaryota</taxon>
        <taxon>Fungi</taxon>
        <taxon>Dikarya</taxon>
        <taxon>Basidiomycota</taxon>
        <taxon>Agaricomycotina</taxon>
        <taxon>Agaricomycetes</taxon>
        <taxon>Agaricomycetidae</taxon>
        <taxon>Boletales</taxon>
        <taxon>Sclerodermatineae</taxon>
        <taxon>Pisolithaceae</taxon>
        <taxon>Pisolithus</taxon>
    </lineage>
</organism>
<sequence length="1047" mass="114123">MAQTSPVVVAGSSLQISPNLEALLQYDELTRHSSSPTSSRPSLASTSSEFPFSLPPPPPRNSQSSRKVTTPETVSPKSAGRRRGVKLRSDSWPDALLVAMPDSASPVESNTTSATSIPNPFINPTPVVARFDSVIDDGLSTPKPGDMFIPTESPTQASPNEPVVSSPESYTSQSSTCHRASPALHKVEKILSKGKDSLAMFATAATPGSLKQKSDSLDVGRRRYRAETMDADNLPAMKRTPRLGTSAAYGKGGASSPDTSTITRPYPTKIKRSSGSAGRYTGSPLPLTHPAKSDKASTRSLSISSSTSSCSSLNVTANPARTYPASSLPNLPLSSMTSDEERQHEGSRRDMDNESRHSFIDFYSPSYADGMISCSEHSDNSKKDPPSRKQQLNLTIPSNDIYGTSTGNPSLVSLATMTFAPPSPVPFGESPLQQTPNSPSASSIALSAMIFAPPSPATELPSYGFLRPESPGSAATLTPIECAPPSPPAVGHRRKRELATAFKMASLRVGRNRGGKRSLSLSPRPPSQSLAPMPPTTNLLGRDERADLVRRNRKLAQVFGQTPGHDMSALDLQEPRRLKMPPLALTSLLGAGKQRNHRQAISVSHGPVSCDAKTEPSSPWQIDDSWSLGERRYSIPLTPSSFTFYFDDDASRTVPTNDHRGVHSLRDSPLPRNSSSSFIDLSDDEEVSRGDEAPAITADGNGISGRRTISHFSSTPSLVDSLDPDRQAEGERRRKRDRLAKLHRFLGSRIPPDLVLGFPAELEPQPLSSSPPMESFHDSWLRGRKGGALDPHEHFDRGKEELDQREKALNVRRAQKMEKVFGTPPPQTLFHTRQGPSTLPHSQPSSPTGLTYTSNPNQSAYKGKSSHRPPLSESVTCLLPKRQRSSISNRRVSIAQSSVYLDYEQSLNSLVDIIDRDDRESLLELHRFINSELPDLSFDMERVADNKRHSVTSSHRSERRHSLPSSASMLSLASEIHSVPHETSEFQVRRRRAAKLTSFFGVDYRDLIDNILESIERGVEEEHTKGTLQPEEAEVSQHKSPLTLTEA</sequence>
<feature type="compositionally biased region" description="Polar residues" evidence="1">
    <location>
        <begin position="1038"/>
        <end position="1047"/>
    </location>
</feature>
<feature type="region of interest" description="Disordered" evidence="1">
    <location>
        <begin position="373"/>
        <end position="401"/>
    </location>
</feature>
<dbReference type="InParanoid" id="A0A0C3KB82"/>
<feature type="compositionally biased region" description="Polar residues" evidence="1">
    <location>
        <begin position="829"/>
        <end position="860"/>
    </location>
</feature>
<feature type="compositionally biased region" description="Basic and acidic residues" evidence="1">
    <location>
        <begin position="376"/>
        <end position="387"/>
    </location>
</feature>
<dbReference type="EMBL" id="KN831961">
    <property type="protein sequence ID" value="KIO06872.1"/>
    <property type="molecule type" value="Genomic_DNA"/>
</dbReference>